<evidence type="ECO:0000313" key="1">
    <source>
        <dbReference type="EMBL" id="VAX03374.1"/>
    </source>
</evidence>
<sequence>MSKQPTTAVALHYDGDKAPTITAKGSGEVAEQIIALAREHGIPLQENAALSELLSHLDLGTEIPPELYLAVAEVIAFAYLLSGKRPADK</sequence>
<keyword evidence="1" id="KW-0969">Cilium</keyword>
<organism evidence="1">
    <name type="scientific">hydrothermal vent metagenome</name>
    <dbReference type="NCBI Taxonomy" id="652676"/>
    <lineage>
        <taxon>unclassified sequences</taxon>
        <taxon>metagenomes</taxon>
        <taxon>ecological metagenomes</taxon>
    </lineage>
</organism>
<gene>
    <name evidence="1" type="ORF">MNBD_GAMMA20-206</name>
</gene>
<dbReference type="SUPFAM" id="SSF160544">
    <property type="entry name" value="EscU C-terminal domain-like"/>
    <property type="match status" value="1"/>
</dbReference>
<keyword evidence="1" id="KW-0282">Flagellum</keyword>
<dbReference type="InterPro" id="IPR006135">
    <property type="entry name" value="T3SS_substrate_exporter"/>
</dbReference>
<reference evidence="1" key="1">
    <citation type="submission" date="2018-06" db="EMBL/GenBank/DDBJ databases">
        <authorList>
            <person name="Zhirakovskaya E."/>
        </authorList>
    </citation>
    <scope>NUCLEOTIDE SEQUENCE</scope>
</reference>
<dbReference type="PANTHER" id="PTHR30531">
    <property type="entry name" value="FLAGELLAR BIOSYNTHETIC PROTEIN FLHB"/>
    <property type="match status" value="1"/>
</dbReference>
<dbReference type="PANTHER" id="PTHR30531:SF12">
    <property type="entry name" value="FLAGELLAR BIOSYNTHETIC PROTEIN FLHB"/>
    <property type="match status" value="1"/>
</dbReference>
<dbReference type="EMBL" id="UOFU01000322">
    <property type="protein sequence ID" value="VAX03374.1"/>
    <property type="molecule type" value="Genomic_DNA"/>
</dbReference>
<name>A0A3B1AU89_9ZZZZ</name>
<accession>A0A3B1AU89</accession>
<dbReference type="InterPro" id="IPR029025">
    <property type="entry name" value="T3SS_substrate_exporter_C"/>
</dbReference>
<dbReference type="Pfam" id="PF01312">
    <property type="entry name" value="Bac_export_2"/>
    <property type="match status" value="1"/>
</dbReference>
<keyword evidence="1" id="KW-0966">Cell projection</keyword>
<dbReference type="AlphaFoldDB" id="A0A3B1AU89"/>
<dbReference type="Gene3D" id="3.40.1690.10">
    <property type="entry name" value="secretion proteins EscU"/>
    <property type="match status" value="1"/>
</dbReference>
<dbReference type="GO" id="GO:0005886">
    <property type="term" value="C:plasma membrane"/>
    <property type="evidence" value="ECO:0007669"/>
    <property type="project" value="TreeGrafter"/>
</dbReference>
<dbReference type="GO" id="GO:0009306">
    <property type="term" value="P:protein secretion"/>
    <property type="evidence" value="ECO:0007669"/>
    <property type="project" value="InterPro"/>
</dbReference>
<proteinExistence type="predicted"/>
<protein>
    <submittedName>
        <fullName evidence="1">Uncharacterized homolog of the cytoplasmic domain of flagellar protein FhlB</fullName>
    </submittedName>
</protein>